<dbReference type="PANTHER" id="PTHR46140">
    <property type="entry name" value="VACUOLAR TRANSPORTER CHAPERONE 1-RELATED"/>
    <property type="match status" value="1"/>
</dbReference>
<name>A0AAN6U5B8_9PEZI</name>
<gene>
    <name evidence="9" type="ORF">N657DRAFT_640570</name>
</gene>
<feature type="region of interest" description="Disordered" evidence="6">
    <location>
        <begin position="291"/>
        <end position="387"/>
    </location>
</feature>
<dbReference type="InterPro" id="IPR004331">
    <property type="entry name" value="SPX_dom"/>
</dbReference>
<protein>
    <submittedName>
        <fullName evidence="9">SPX-domain-containing protein</fullName>
    </submittedName>
</protein>
<keyword evidence="3 7" id="KW-0812">Transmembrane</keyword>
<evidence type="ECO:0000256" key="2">
    <source>
        <dbReference type="ARBA" id="ARBA00022554"/>
    </source>
</evidence>
<dbReference type="PROSITE" id="PS51382">
    <property type="entry name" value="SPX"/>
    <property type="match status" value="1"/>
</dbReference>
<feature type="domain" description="SPX" evidence="8">
    <location>
        <begin position="1"/>
        <end position="163"/>
    </location>
</feature>
<dbReference type="Proteomes" id="UP001302602">
    <property type="component" value="Unassembled WGS sequence"/>
</dbReference>
<comment type="subcellular location">
    <subcellularLocation>
        <location evidence="1">Vacuole membrane</location>
        <topology evidence="1">Multi-pass membrane protein</topology>
    </subcellularLocation>
</comment>
<dbReference type="GeneID" id="87828762"/>
<feature type="compositionally biased region" description="Basic and acidic residues" evidence="6">
    <location>
        <begin position="306"/>
        <end position="319"/>
    </location>
</feature>
<evidence type="ECO:0000256" key="1">
    <source>
        <dbReference type="ARBA" id="ARBA00004128"/>
    </source>
</evidence>
<feature type="transmembrane region" description="Helical" evidence="7">
    <location>
        <begin position="492"/>
        <end position="513"/>
    </location>
</feature>
<feature type="region of interest" description="Disordered" evidence="6">
    <location>
        <begin position="203"/>
        <end position="226"/>
    </location>
</feature>
<dbReference type="CDD" id="cd14474">
    <property type="entry name" value="SPX_YDR089W"/>
    <property type="match status" value="1"/>
</dbReference>
<evidence type="ECO:0000259" key="8">
    <source>
        <dbReference type="PROSITE" id="PS51382"/>
    </source>
</evidence>
<feature type="transmembrane region" description="Helical" evidence="7">
    <location>
        <begin position="459"/>
        <end position="480"/>
    </location>
</feature>
<reference evidence="9" key="2">
    <citation type="submission" date="2023-05" db="EMBL/GenBank/DDBJ databases">
        <authorList>
            <consortium name="Lawrence Berkeley National Laboratory"/>
            <person name="Steindorff A."/>
            <person name="Hensen N."/>
            <person name="Bonometti L."/>
            <person name="Westerberg I."/>
            <person name="Brannstrom I.O."/>
            <person name="Guillou S."/>
            <person name="Cros-Aarteil S."/>
            <person name="Calhoun S."/>
            <person name="Haridas S."/>
            <person name="Kuo A."/>
            <person name="Mondo S."/>
            <person name="Pangilinan J."/>
            <person name="Riley R."/>
            <person name="Labutti K."/>
            <person name="Andreopoulos B."/>
            <person name="Lipzen A."/>
            <person name="Chen C."/>
            <person name="Yanf M."/>
            <person name="Daum C."/>
            <person name="Ng V."/>
            <person name="Clum A."/>
            <person name="Ohm R."/>
            <person name="Martin F."/>
            <person name="Silar P."/>
            <person name="Natvig D."/>
            <person name="Lalanne C."/>
            <person name="Gautier V."/>
            <person name="Ament-Velasquez S.L."/>
            <person name="Kruys A."/>
            <person name="Hutchinson M.I."/>
            <person name="Powell A.J."/>
            <person name="Barry K."/>
            <person name="Miller A.N."/>
            <person name="Grigoriev I.V."/>
            <person name="Debuchy R."/>
            <person name="Gladieux P."/>
            <person name="Thoren M.H."/>
            <person name="Johannesson H."/>
        </authorList>
    </citation>
    <scope>NUCLEOTIDE SEQUENCE</scope>
    <source>
        <strain evidence="9">CBS 731.68</strain>
    </source>
</reference>
<accession>A0AAN6U5B8</accession>
<keyword evidence="10" id="KW-1185">Reference proteome</keyword>
<sequence length="518" mass="57627">MKYGEQFEKESVPQWSLHNIDYNSLKHHIKAHTTKDQATAIAIPGRPNTALAKFEDEFYAELCRQHDRVDMFVVSKADELARRLQHLSGQIHRLILRCATSGPDRISLKKRQRFAKYEQTLLQCGNDIKSLERFVNAQVVAFRKILKKYRKWTGSSTLGARFKEAILSHPKSFTRLDFSQLRSQYDDLCQTLHAALPVDLPNSTDWSAREPRSSRQASAQLSPSETIVATESRPTVGYWNEYECGSEAGDFDRNANDEYAIYIDPNEDSFPGIKAFGEFFSKPIHSLTAWISPRPRRTKGDSTAAEPERRRLLPNHHDSAAYGTTRSPPAEPSYFSTPPGGAVAASNATTAGTETDLDTPFPSNRQSRRSSFTGRNRGYTSSSDEQPFFPPGYSAHYAAGNGYGEYALPSLTEQRMARHRERMLLWATWGCFGVAFVLMGIAAVLIAAGRHKMRVEVDAGVTLGIMTSLGLACAGLCLTGSKRDKRGLLGRLAVWFAFAGVCVVDGVLLVMVMGNARL</sequence>
<evidence type="ECO:0000256" key="6">
    <source>
        <dbReference type="SAM" id="MobiDB-lite"/>
    </source>
</evidence>
<evidence type="ECO:0000313" key="10">
    <source>
        <dbReference type="Proteomes" id="UP001302602"/>
    </source>
</evidence>
<feature type="transmembrane region" description="Helical" evidence="7">
    <location>
        <begin position="424"/>
        <end position="447"/>
    </location>
</feature>
<proteinExistence type="predicted"/>
<feature type="compositionally biased region" description="Polar residues" evidence="6">
    <location>
        <begin position="214"/>
        <end position="226"/>
    </location>
</feature>
<keyword evidence="5 7" id="KW-0472">Membrane</keyword>
<keyword evidence="4 7" id="KW-1133">Transmembrane helix</keyword>
<dbReference type="InterPro" id="IPR051572">
    <property type="entry name" value="VTC_Complex_Subunit"/>
</dbReference>
<evidence type="ECO:0000313" key="9">
    <source>
        <dbReference type="EMBL" id="KAK4126705.1"/>
    </source>
</evidence>
<feature type="compositionally biased region" description="Polar residues" evidence="6">
    <location>
        <begin position="361"/>
        <end position="385"/>
    </location>
</feature>
<organism evidence="9 10">
    <name type="scientific">Parathielavia appendiculata</name>
    <dbReference type="NCBI Taxonomy" id="2587402"/>
    <lineage>
        <taxon>Eukaryota</taxon>
        <taxon>Fungi</taxon>
        <taxon>Dikarya</taxon>
        <taxon>Ascomycota</taxon>
        <taxon>Pezizomycotina</taxon>
        <taxon>Sordariomycetes</taxon>
        <taxon>Sordariomycetidae</taxon>
        <taxon>Sordariales</taxon>
        <taxon>Chaetomiaceae</taxon>
        <taxon>Parathielavia</taxon>
    </lineage>
</organism>
<dbReference type="GO" id="GO:0005774">
    <property type="term" value="C:vacuolar membrane"/>
    <property type="evidence" value="ECO:0007669"/>
    <property type="project" value="UniProtKB-SubCell"/>
</dbReference>
<evidence type="ECO:0000256" key="5">
    <source>
        <dbReference type="ARBA" id="ARBA00023136"/>
    </source>
</evidence>
<keyword evidence="2" id="KW-0926">Vacuole</keyword>
<dbReference type="EMBL" id="MU853224">
    <property type="protein sequence ID" value="KAK4126705.1"/>
    <property type="molecule type" value="Genomic_DNA"/>
</dbReference>
<dbReference type="GO" id="GO:0006799">
    <property type="term" value="P:polyphosphate biosynthetic process"/>
    <property type="evidence" value="ECO:0007669"/>
    <property type="project" value="UniProtKB-ARBA"/>
</dbReference>
<dbReference type="RefSeq" id="XP_062650476.1">
    <property type="nucleotide sequence ID" value="XM_062791993.1"/>
</dbReference>
<evidence type="ECO:0000256" key="4">
    <source>
        <dbReference type="ARBA" id="ARBA00022989"/>
    </source>
</evidence>
<evidence type="ECO:0000256" key="7">
    <source>
        <dbReference type="SAM" id="Phobius"/>
    </source>
</evidence>
<reference evidence="9" key="1">
    <citation type="journal article" date="2023" name="Mol. Phylogenet. Evol.">
        <title>Genome-scale phylogeny and comparative genomics of the fungal order Sordariales.</title>
        <authorList>
            <person name="Hensen N."/>
            <person name="Bonometti L."/>
            <person name="Westerberg I."/>
            <person name="Brannstrom I.O."/>
            <person name="Guillou S."/>
            <person name="Cros-Aarteil S."/>
            <person name="Calhoun S."/>
            <person name="Haridas S."/>
            <person name="Kuo A."/>
            <person name="Mondo S."/>
            <person name="Pangilinan J."/>
            <person name="Riley R."/>
            <person name="LaButti K."/>
            <person name="Andreopoulos B."/>
            <person name="Lipzen A."/>
            <person name="Chen C."/>
            <person name="Yan M."/>
            <person name="Daum C."/>
            <person name="Ng V."/>
            <person name="Clum A."/>
            <person name="Steindorff A."/>
            <person name="Ohm R.A."/>
            <person name="Martin F."/>
            <person name="Silar P."/>
            <person name="Natvig D.O."/>
            <person name="Lalanne C."/>
            <person name="Gautier V."/>
            <person name="Ament-Velasquez S.L."/>
            <person name="Kruys A."/>
            <person name="Hutchinson M.I."/>
            <person name="Powell A.J."/>
            <person name="Barry K."/>
            <person name="Miller A.N."/>
            <person name="Grigoriev I.V."/>
            <person name="Debuchy R."/>
            <person name="Gladieux P."/>
            <person name="Hiltunen Thoren M."/>
            <person name="Johannesson H."/>
        </authorList>
    </citation>
    <scope>NUCLEOTIDE SEQUENCE</scope>
    <source>
        <strain evidence="9">CBS 731.68</strain>
    </source>
</reference>
<dbReference type="AlphaFoldDB" id="A0AAN6U5B8"/>
<evidence type="ECO:0000256" key="3">
    <source>
        <dbReference type="ARBA" id="ARBA00022692"/>
    </source>
</evidence>
<comment type="caution">
    <text evidence="9">The sequence shown here is derived from an EMBL/GenBank/DDBJ whole genome shotgun (WGS) entry which is preliminary data.</text>
</comment>
<dbReference type="PANTHER" id="PTHR46140:SF1">
    <property type="entry name" value="VACUOLAR TRANSPORTER CHAPERONE COMPLEX SUBUNIT 4-RELATED"/>
    <property type="match status" value="1"/>
</dbReference>